<dbReference type="GO" id="GO:0005829">
    <property type="term" value="C:cytosol"/>
    <property type="evidence" value="ECO:0007669"/>
    <property type="project" value="TreeGrafter"/>
</dbReference>
<evidence type="ECO:0000256" key="4">
    <source>
        <dbReference type="PIRSR" id="PIRSR001365-2"/>
    </source>
</evidence>
<dbReference type="Pfam" id="PF00701">
    <property type="entry name" value="DHDPS"/>
    <property type="match status" value="1"/>
</dbReference>
<organism evidence="5 6">
    <name type="scientific">Aerophobetes bacterium</name>
    <dbReference type="NCBI Taxonomy" id="2030807"/>
    <lineage>
        <taxon>Bacteria</taxon>
        <taxon>Candidatus Aerophobota</taxon>
    </lineage>
</organism>
<feature type="binding site" evidence="4">
    <location>
        <position position="58"/>
    </location>
    <ligand>
        <name>pyruvate</name>
        <dbReference type="ChEBI" id="CHEBI:15361"/>
    </ligand>
</feature>
<dbReference type="AlphaFoldDB" id="A0A497E580"/>
<dbReference type="SUPFAM" id="SSF51569">
    <property type="entry name" value="Aldolase"/>
    <property type="match status" value="1"/>
</dbReference>
<proteinExistence type="inferred from homology"/>
<accession>A0A497E580</accession>
<evidence type="ECO:0000256" key="2">
    <source>
        <dbReference type="PIRNR" id="PIRNR001365"/>
    </source>
</evidence>
<comment type="similarity">
    <text evidence="2">Belongs to the DapA family.</text>
</comment>
<dbReference type="GO" id="GO:0008747">
    <property type="term" value="F:N-acetylneuraminate lyase activity"/>
    <property type="evidence" value="ECO:0007669"/>
    <property type="project" value="TreeGrafter"/>
</dbReference>
<comment type="caution">
    <text evidence="5">The sequence shown here is derived from an EMBL/GenBank/DDBJ whole genome shotgun (WGS) entry which is preliminary data.</text>
</comment>
<feature type="active site" description="Schiff-base intermediate with substrate" evidence="3">
    <location>
        <position position="174"/>
    </location>
</feature>
<evidence type="ECO:0000313" key="6">
    <source>
        <dbReference type="Proteomes" id="UP000279422"/>
    </source>
</evidence>
<gene>
    <name evidence="5" type="ORF">DRJ00_02850</name>
</gene>
<evidence type="ECO:0000313" key="5">
    <source>
        <dbReference type="EMBL" id="RLE09971.1"/>
    </source>
</evidence>
<sequence length="327" mass="36844">MSTSPKELKERIKGVLHLVMTPFDEEEELNEEALREGVRYVVDKLKGEDAVFIPTGSTGEFYAMNDEECKRVARIVVEEVNGEFPVIVGTGRAGTKPTIEMSRYAQDIGADGVMIILPYYHLVTKEGIYRHYKKIADSLDIGIMIYNNPVTSKLYIEPDLMRRLSKIENIVAVKENTPKAVTYYWMQKAVDPEDMVIVCGLGQLMYPFEALFGCPGYVTELANFAPEIAVGLYKAAMKRDFDKLKELMDKIAVYHEFIGRLATKRGMLPTVLSPQLSIPDLPLYQSVCKEAMNLIGLPGGRTREPMENITAEEKDELRSVLKEMGVL</sequence>
<dbReference type="CDD" id="cd00408">
    <property type="entry name" value="DHDPS-like"/>
    <property type="match status" value="1"/>
</dbReference>
<evidence type="ECO:0000256" key="1">
    <source>
        <dbReference type="ARBA" id="ARBA00023239"/>
    </source>
</evidence>
<dbReference type="PANTHER" id="PTHR42849">
    <property type="entry name" value="N-ACETYLNEURAMINATE LYASE"/>
    <property type="match status" value="1"/>
</dbReference>
<dbReference type="Gene3D" id="3.20.20.70">
    <property type="entry name" value="Aldolase class I"/>
    <property type="match status" value="1"/>
</dbReference>
<dbReference type="PIRSF" id="PIRSF001365">
    <property type="entry name" value="DHDPS"/>
    <property type="match status" value="1"/>
</dbReference>
<dbReference type="PRINTS" id="PR00146">
    <property type="entry name" value="DHPICSNTHASE"/>
</dbReference>
<evidence type="ECO:0000256" key="3">
    <source>
        <dbReference type="PIRSR" id="PIRSR001365-1"/>
    </source>
</evidence>
<dbReference type="Proteomes" id="UP000279422">
    <property type="component" value="Unassembled WGS sequence"/>
</dbReference>
<dbReference type="InterPro" id="IPR013785">
    <property type="entry name" value="Aldolase_TIM"/>
</dbReference>
<dbReference type="SMART" id="SM01130">
    <property type="entry name" value="DHDPS"/>
    <property type="match status" value="1"/>
</dbReference>
<keyword evidence="1 2" id="KW-0456">Lyase</keyword>
<evidence type="ECO:0008006" key="7">
    <source>
        <dbReference type="Google" id="ProtNLM"/>
    </source>
</evidence>
<feature type="binding site" evidence="4">
    <location>
        <position position="218"/>
    </location>
    <ligand>
        <name>pyruvate</name>
        <dbReference type="ChEBI" id="CHEBI:15361"/>
    </ligand>
</feature>
<dbReference type="PANTHER" id="PTHR42849:SF1">
    <property type="entry name" value="N-ACETYLNEURAMINATE LYASE"/>
    <property type="match status" value="1"/>
</dbReference>
<reference evidence="5 6" key="1">
    <citation type="submission" date="2018-06" db="EMBL/GenBank/DDBJ databases">
        <title>Extensive metabolic versatility and redundancy in microbially diverse, dynamic hydrothermal sediments.</title>
        <authorList>
            <person name="Dombrowski N."/>
            <person name="Teske A."/>
            <person name="Baker B.J."/>
        </authorList>
    </citation>
    <scope>NUCLEOTIDE SEQUENCE [LARGE SCALE GENOMIC DNA]</scope>
    <source>
        <strain evidence="5">B47_G16</strain>
    </source>
</reference>
<name>A0A497E580_UNCAE</name>
<protein>
    <recommendedName>
        <fullName evidence="7">Dihydrodipicolinate synthase family protein</fullName>
    </recommendedName>
</protein>
<dbReference type="GO" id="GO:0019262">
    <property type="term" value="P:N-acetylneuraminate catabolic process"/>
    <property type="evidence" value="ECO:0007669"/>
    <property type="project" value="TreeGrafter"/>
</dbReference>
<dbReference type="InterPro" id="IPR002220">
    <property type="entry name" value="DapA-like"/>
</dbReference>
<feature type="active site" description="Proton donor/acceptor" evidence="3">
    <location>
        <position position="146"/>
    </location>
</feature>
<dbReference type="EMBL" id="QMPZ01000022">
    <property type="protein sequence ID" value="RLE09971.1"/>
    <property type="molecule type" value="Genomic_DNA"/>
</dbReference>